<feature type="domain" description="TRNA-binding" evidence="17">
    <location>
        <begin position="42"/>
        <end position="170"/>
    </location>
</feature>
<evidence type="ECO:0000256" key="14">
    <source>
        <dbReference type="ARBA" id="ARBA00049255"/>
    </source>
</evidence>
<evidence type="ECO:0000256" key="16">
    <source>
        <dbReference type="PROSITE-ProRule" id="PRU00209"/>
    </source>
</evidence>
<evidence type="ECO:0000259" key="19">
    <source>
        <dbReference type="PROSITE" id="PS51483"/>
    </source>
</evidence>
<evidence type="ECO:0000256" key="12">
    <source>
        <dbReference type="ARBA" id="ARBA00022917"/>
    </source>
</evidence>
<dbReference type="Pfam" id="PF03483">
    <property type="entry name" value="B3_4"/>
    <property type="match status" value="1"/>
</dbReference>
<proteinExistence type="inferred from homology"/>
<dbReference type="Pfam" id="PF03484">
    <property type="entry name" value="B5"/>
    <property type="match status" value="1"/>
</dbReference>
<dbReference type="HAMAP" id="MF_00283">
    <property type="entry name" value="Phe_tRNA_synth_beta1"/>
    <property type="match status" value="1"/>
</dbReference>
<keyword evidence="7 15" id="KW-0479">Metal-binding</keyword>
<dbReference type="EC" id="6.1.1.20" evidence="15"/>
<dbReference type="InterPro" id="IPR045060">
    <property type="entry name" value="Phe-tRNA-ligase_IIc_bsu"/>
</dbReference>
<dbReference type="SUPFAM" id="SSF46955">
    <property type="entry name" value="Putative DNA-binding domain"/>
    <property type="match status" value="1"/>
</dbReference>
<feature type="binding site" evidence="15">
    <location>
        <position position="492"/>
    </location>
    <ligand>
        <name>Mg(2+)</name>
        <dbReference type="ChEBI" id="CHEBI:18420"/>
        <note>shared with alpha subunit</note>
    </ligand>
</feature>
<dbReference type="CDD" id="cd02796">
    <property type="entry name" value="tRNA_bind_bactPheRS"/>
    <property type="match status" value="1"/>
</dbReference>
<gene>
    <name evidence="15" type="primary">pheT</name>
    <name evidence="20" type="ORF">FCK90_11610</name>
</gene>
<dbReference type="Gene3D" id="3.30.70.380">
    <property type="entry name" value="Ferrodoxin-fold anticodon-binding domain"/>
    <property type="match status" value="1"/>
</dbReference>
<dbReference type="Gene3D" id="3.30.930.10">
    <property type="entry name" value="Bira Bifunctional Protein, Domain 2"/>
    <property type="match status" value="1"/>
</dbReference>
<dbReference type="SMART" id="SM00873">
    <property type="entry name" value="B3_4"/>
    <property type="match status" value="1"/>
</dbReference>
<dbReference type="Pfam" id="PF17759">
    <property type="entry name" value="tRNA_synthFbeta"/>
    <property type="match status" value="1"/>
</dbReference>
<dbReference type="CDD" id="cd00769">
    <property type="entry name" value="PheRS_beta_core"/>
    <property type="match status" value="1"/>
</dbReference>
<keyword evidence="12 15" id="KW-0648">Protein biosynthesis</keyword>
<dbReference type="GO" id="GO:0006432">
    <property type="term" value="P:phenylalanyl-tRNA aminoacylation"/>
    <property type="evidence" value="ECO:0007669"/>
    <property type="project" value="UniProtKB-UniRule"/>
</dbReference>
<evidence type="ECO:0000256" key="3">
    <source>
        <dbReference type="ARBA" id="ARBA00011209"/>
    </source>
</evidence>
<dbReference type="SUPFAM" id="SSF55681">
    <property type="entry name" value="Class II aaRS and biotin synthetases"/>
    <property type="match status" value="1"/>
</dbReference>
<dbReference type="AlphaFoldDB" id="A0A5J5KV04"/>
<dbReference type="InterPro" id="IPR004532">
    <property type="entry name" value="Phe-tRNA-ligase_IIc_bsu_bact"/>
</dbReference>
<evidence type="ECO:0000259" key="17">
    <source>
        <dbReference type="PROSITE" id="PS50886"/>
    </source>
</evidence>
<comment type="similarity">
    <text evidence="2 15">Belongs to the phenylalanyl-tRNA synthetase beta subunit family. Type 1 subfamily.</text>
</comment>
<dbReference type="InterPro" id="IPR005147">
    <property type="entry name" value="tRNA_synthase_B5-dom"/>
</dbReference>
<dbReference type="InterPro" id="IPR033714">
    <property type="entry name" value="tRNA_bind_bactPheRS"/>
</dbReference>
<dbReference type="InterPro" id="IPR005121">
    <property type="entry name" value="Fdx_antiC-bd"/>
</dbReference>
<dbReference type="SMART" id="SM00874">
    <property type="entry name" value="B5"/>
    <property type="match status" value="1"/>
</dbReference>
<evidence type="ECO:0000256" key="11">
    <source>
        <dbReference type="ARBA" id="ARBA00022884"/>
    </source>
</evidence>
<dbReference type="InterPro" id="IPR045864">
    <property type="entry name" value="aa-tRNA-synth_II/BPL/LPL"/>
</dbReference>
<dbReference type="RefSeq" id="WP_158034468.1">
    <property type="nucleotide sequence ID" value="NZ_ML708622.1"/>
</dbReference>
<keyword evidence="10 15" id="KW-0460">Magnesium</keyword>
<dbReference type="InterPro" id="IPR041616">
    <property type="entry name" value="PheRS_beta_core"/>
</dbReference>
<dbReference type="SUPFAM" id="SSF56037">
    <property type="entry name" value="PheT/TilS domain"/>
    <property type="match status" value="1"/>
</dbReference>
<dbReference type="Proteomes" id="UP000325957">
    <property type="component" value="Unassembled WGS sequence"/>
</dbReference>
<dbReference type="NCBIfam" id="TIGR00472">
    <property type="entry name" value="pheT_bact"/>
    <property type="match status" value="1"/>
</dbReference>
<keyword evidence="21" id="KW-1185">Reference proteome</keyword>
<keyword evidence="13 15" id="KW-0030">Aminoacyl-tRNA synthetase</keyword>
<evidence type="ECO:0000256" key="2">
    <source>
        <dbReference type="ARBA" id="ARBA00008653"/>
    </source>
</evidence>
<evidence type="ECO:0000259" key="18">
    <source>
        <dbReference type="PROSITE" id="PS51447"/>
    </source>
</evidence>
<feature type="domain" description="FDX-ACB" evidence="18">
    <location>
        <begin position="765"/>
        <end position="858"/>
    </location>
</feature>
<dbReference type="InterPro" id="IPR002547">
    <property type="entry name" value="tRNA-bd_dom"/>
</dbReference>
<feature type="domain" description="B5" evidence="19">
    <location>
        <begin position="433"/>
        <end position="514"/>
    </location>
</feature>
<evidence type="ECO:0000256" key="10">
    <source>
        <dbReference type="ARBA" id="ARBA00022842"/>
    </source>
</evidence>
<accession>A0A5J5KV04</accession>
<dbReference type="InterPro" id="IPR005146">
    <property type="entry name" value="B3/B4_tRNA-bd"/>
</dbReference>
<feature type="binding site" evidence="15">
    <location>
        <position position="501"/>
    </location>
    <ligand>
        <name>Mg(2+)</name>
        <dbReference type="ChEBI" id="CHEBI:18420"/>
        <note>shared with alpha subunit</note>
    </ligand>
</feature>
<reference evidence="20 21" key="1">
    <citation type="submission" date="2019-05" db="EMBL/GenBank/DDBJ databases">
        <title>Kocuria coralli sp. nov., a novel actinobacterium isolated from coral reef seawater.</title>
        <authorList>
            <person name="Li J."/>
        </authorList>
    </citation>
    <scope>NUCLEOTIDE SEQUENCE [LARGE SCALE GENOMIC DNA]</scope>
    <source>
        <strain evidence="20 21">SCSIO 13007</strain>
    </source>
</reference>
<evidence type="ECO:0000256" key="13">
    <source>
        <dbReference type="ARBA" id="ARBA00023146"/>
    </source>
</evidence>
<dbReference type="SUPFAM" id="SSF50249">
    <property type="entry name" value="Nucleic acid-binding proteins"/>
    <property type="match status" value="1"/>
</dbReference>
<feature type="binding site" evidence="15">
    <location>
        <position position="498"/>
    </location>
    <ligand>
        <name>Mg(2+)</name>
        <dbReference type="ChEBI" id="CHEBI:18420"/>
        <note>shared with alpha subunit</note>
    </ligand>
</feature>
<evidence type="ECO:0000256" key="1">
    <source>
        <dbReference type="ARBA" id="ARBA00004496"/>
    </source>
</evidence>
<dbReference type="GO" id="GO:0004826">
    <property type="term" value="F:phenylalanine-tRNA ligase activity"/>
    <property type="evidence" value="ECO:0007669"/>
    <property type="project" value="UniProtKB-UniRule"/>
</dbReference>
<dbReference type="PANTHER" id="PTHR10947">
    <property type="entry name" value="PHENYLALANYL-TRNA SYNTHETASE BETA CHAIN AND LEUCINE-RICH REPEAT-CONTAINING PROTEIN 47"/>
    <property type="match status" value="1"/>
</dbReference>
<dbReference type="GO" id="GO:0005524">
    <property type="term" value="F:ATP binding"/>
    <property type="evidence" value="ECO:0007669"/>
    <property type="project" value="UniProtKB-UniRule"/>
</dbReference>
<dbReference type="OrthoDB" id="9805455at2"/>
<dbReference type="GO" id="GO:0000287">
    <property type="term" value="F:magnesium ion binding"/>
    <property type="evidence" value="ECO:0007669"/>
    <property type="project" value="UniProtKB-UniRule"/>
</dbReference>
<evidence type="ECO:0000256" key="6">
    <source>
        <dbReference type="ARBA" id="ARBA00022598"/>
    </source>
</evidence>
<dbReference type="InterPro" id="IPR009061">
    <property type="entry name" value="DNA-bd_dom_put_sf"/>
</dbReference>
<keyword evidence="8 15" id="KW-0547">Nucleotide-binding</keyword>
<dbReference type="PROSITE" id="PS50886">
    <property type="entry name" value="TRBD"/>
    <property type="match status" value="1"/>
</dbReference>
<evidence type="ECO:0000313" key="20">
    <source>
        <dbReference type="EMBL" id="KAA9393529.1"/>
    </source>
</evidence>
<evidence type="ECO:0000256" key="9">
    <source>
        <dbReference type="ARBA" id="ARBA00022840"/>
    </source>
</evidence>
<protein>
    <recommendedName>
        <fullName evidence="15">Phenylalanine--tRNA ligase beta subunit</fullName>
        <ecNumber evidence="15">6.1.1.20</ecNumber>
    </recommendedName>
    <alternativeName>
        <fullName evidence="15">Phenylalanyl-tRNA synthetase beta subunit</fullName>
        <shortName evidence="15">PheRS</shortName>
    </alternativeName>
</protein>
<organism evidence="20 21">
    <name type="scientific">Kocuria coralli</name>
    <dbReference type="NCBI Taxonomy" id="1461025"/>
    <lineage>
        <taxon>Bacteria</taxon>
        <taxon>Bacillati</taxon>
        <taxon>Actinomycetota</taxon>
        <taxon>Actinomycetes</taxon>
        <taxon>Micrococcales</taxon>
        <taxon>Micrococcaceae</taxon>
        <taxon>Kocuria</taxon>
    </lineage>
</organism>
<sequence>MRVPLSWLREYAPVPQDATAEQVLATMVSVGFEEEEVHRPSDEISGPIVVGQVLSREPEEHSNGKTVNWCQVRVVPEGQEQTLTGKGIDPSGIQGIVCGAHNFEVGDKVVVTLPGSVLPGDFRITPRKTYGHTSAGMIASVRELGIGDDHDGILVLSRIGLDPELGADALELLGLDDEAAEINVTPDRGYGFSIRGVAREYGHAVGQPFHDFVLDAAERAPEATDDGGFPVELADAAPINGVPGCDRFVTRVVKAIDPAAPTPAWMSSRLRLAGIRSLNLPVDISNYVMLEYGQPLHFYDLDEVAEKIVVRRAEPGETLTTLDDKQRKLDPEDLLITDATGPIGIAGVMGGASTEVKQETVDVLVEAAHFDPITIARSARRHRLPSEASKRFERSVDPRIQAAAAQRAVELLTELAGGTVQPGAGDVRSGAAPAAAPVLLPESYASERVGVDYAPERIEQVLTMIGCEVRPLPATGDGAPGWLVTPPSWRSDLSAPEDLAEEIARLDGYDKIPSRLPIAPPGRGLTEAQTGRNRVLASLAAAGLTEVLNYPFVSQEENDLWGAAAEGTAVPSVSLANPISEARGRLRASILPGLLETLRRNHARGFRDLALYEAGAVFLPGEKLGSAHVPPGAVALPPEVLEELNAGIPAQPWHLGMVFAGQDAPTAPGVAGRAYDWQDALDAVLLAAQSVGVQLTVRQGKHQAFHPGRTAELFTADGDSAGWAGELHPQLVAGQNLPERTCAAELDLTAILDARPDGVQAQDLSVQTPATQDVALLVDADLPASTLTETLAEGAGELLEEIRVFDVYQGDRVEPGKKSVALAMRFRAADRTLTADEASASRQAAVDLAVQRHAAVLRG</sequence>
<comment type="catalytic activity">
    <reaction evidence="14 15">
        <text>tRNA(Phe) + L-phenylalanine + ATP = L-phenylalanyl-tRNA(Phe) + AMP + diphosphate + H(+)</text>
        <dbReference type="Rhea" id="RHEA:19413"/>
        <dbReference type="Rhea" id="RHEA-COMP:9668"/>
        <dbReference type="Rhea" id="RHEA-COMP:9699"/>
        <dbReference type="ChEBI" id="CHEBI:15378"/>
        <dbReference type="ChEBI" id="CHEBI:30616"/>
        <dbReference type="ChEBI" id="CHEBI:33019"/>
        <dbReference type="ChEBI" id="CHEBI:58095"/>
        <dbReference type="ChEBI" id="CHEBI:78442"/>
        <dbReference type="ChEBI" id="CHEBI:78531"/>
        <dbReference type="ChEBI" id="CHEBI:456215"/>
        <dbReference type="EC" id="6.1.1.20"/>
    </reaction>
</comment>
<comment type="caution">
    <text evidence="20">The sequence shown here is derived from an EMBL/GenBank/DDBJ whole genome shotgun (WGS) entry which is preliminary data.</text>
</comment>
<keyword evidence="11 16" id="KW-0694">RNA-binding</keyword>
<evidence type="ECO:0000256" key="8">
    <source>
        <dbReference type="ARBA" id="ARBA00022741"/>
    </source>
</evidence>
<dbReference type="Gene3D" id="2.40.50.140">
    <property type="entry name" value="Nucleic acid-binding proteins"/>
    <property type="match status" value="1"/>
</dbReference>
<dbReference type="InterPro" id="IPR036690">
    <property type="entry name" value="Fdx_antiC-bd_sf"/>
</dbReference>
<dbReference type="InterPro" id="IPR012340">
    <property type="entry name" value="NA-bd_OB-fold"/>
</dbReference>
<dbReference type="InterPro" id="IPR020825">
    <property type="entry name" value="Phe-tRNA_synthase-like_B3/B4"/>
</dbReference>
<evidence type="ECO:0000256" key="7">
    <source>
        <dbReference type="ARBA" id="ARBA00022723"/>
    </source>
</evidence>
<dbReference type="Gene3D" id="3.50.40.10">
    <property type="entry name" value="Phenylalanyl-trna Synthetase, Chain B, domain 3"/>
    <property type="match status" value="1"/>
</dbReference>
<keyword evidence="5 16" id="KW-0820">tRNA-binding</keyword>
<comment type="cofactor">
    <cofactor evidence="15">
        <name>Mg(2+)</name>
        <dbReference type="ChEBI" id="CHEBI:18420"/>
    </cofactor>
    <text evidence="15">Binds 2 magnesium ions per tetramer.</text>
</comment>
<dbReference type="Pfam" id="PF03147">
    <property type="entry name" value="FDX-ACB"/>
    <property type="match status" value="1"/>
</dbReference>
<comment type="subunit">
    <text evidence="3 15">Tetramer of two alpha and two beta subunits.</text>
</comment>
<evidence type="ECO:0000256" key="4">
    <source>
        <dbReference type="ARBA" id="ARBA00022490"/>
    </source>
</evidence>
<dbReference type="PANTHER" id="PTHR10947:SF0">
    <property type="entry name" value="PHENYLALANINE--TRNA LIGASE BETA SUBUNIT"/>
    <property type="match status" value="1"/>
</dbReference>
<dbReference type="SMART" id="SM00896">
    <property type="entry name" value="FDX-ACB"/>
    <property type="match status" value="1"/>
</dbReference>
<dbReference type="GO" id="GO:0000049">
    <property type="term" value="F:tRNA binding"/>
    <property type="evidence" value="ECO:0007669"/>
    <property type="project" value="UniProtKB-UniRule"/>
</dbReference>
<dbReference type="Gene3D" id="3.30.56.10">
    <property type="match status" value="2"/>
</dbReference>
<keyword evidence="9 15" id="KW-0067">ATP-binding</keyword>
<comment type="subcellular location">
    <subcellularLocation>
        <location evidence="1 15">Cytoplasm</location>
    </subcellularLocation>
</comment>
<evidence type="ECO:0000313" key="21">
    <source>
        <dbReference type="Proteomes" id="UP000325957"/>
    </source>
</evidence>
<dbReference type="GO" id="GO:0009328">
    <property type="term" value="C:phenylalanine-tRNA ligase complex"/>
    <property type="evidence" value="ECO:0007669"/>
    <property type="project" value="TreeGrafter"/>
</dbReference>
<keyword evidence="4 15" id="KW-0963">Cytoplasm</keyword>
<name>A0A5J5KV04_9MICC</name>
<evidence type="ECO:0000256" key="5">
    <source>
        <dbReference type="ARBA" id="ARBA00022555"/>
    </source>
</evidence>
<dbReference type="SUPFAM" id="SSF54991">
    <property type="entry name" value="Anticodon-binding domain of PheRS"/>
    <property type="match status" value="1"/>
</dbReference>
<keyword evidence="6 15" id="KW-0436">Ligase</keyword>
<feature type="binding site" evidence="15">
    <location>
        <position position="502"/>
    </location>
    <ligand>
        <name>Mg(2+)</name>
        <dbReference type="ChEBI" id="CHEBI:18420"/>
        <note>shared with alpha subunit</note>
    </ligand>
</feature>
<dbReference type="PROSITE" id="PS51483">
    <property type="entry name" value="B5"/>
    <property type="match status" value="1"/>
</dbReference>
<dbReference type="FunFam" id="3.50.40.10:FF:000001">
    <property type="entry name" value="Phenylalanine--tRNA ligase beta subunit"/>
    <property type="match status" value="1"/>
</dbReference>
<evidence type="ECO:0000256" key="15">
    <source>
        <dbReference type="HAMAP-Rule" id="MF_00283"/>
    </source>
</evidence>
<dbReference type="EMBL" id="SZWF01000017">
    <property type="protein sequence ID" value="KAA9393529.1"/>
    <property type="molecule type" value="Genomic_DNA"/>
</dbReference>
<dbReference type="PROSITE" id="PS51447">
    <property type="entry name" value="FDX_ACB"/>
    <property type="match status" value="1"/>
</dbReference>